<dbReference type="SUPFAM" id="SSF46626">
    <property type="entry name" value="Cytochrome c"/>
    <property type="match status" value="2"/>
</dbReference>
<evidence type="ECO:0000256" key="1">
    <source>
        <dbReference type="ARBA" id="ARBA00004196"/>
    </source>
</evidence>
<accession>A0ABT7SWC4</accession>
<feature type="domain" description="Cytochrome c" evidence="8">
    <location>
        <begin position="261"/>
        <end position="396"/>
    </location>
</feature>
<dbReference type="RefSeq" id="WP_289364783.1">
    <property type="nucleotide sequence ID" value="NZ_JAUCBP010000007.1"/>
</dbReference>
<evidence type="ECO:0000256" key="6">
    <source>
        <dbReference type="ARBA" id="ARBA00023004"/>
    </source>
</evidence>
<evidence type="ECO:0000256" key="3">
    <source>
        <dbReference type="ARBA" id="ARBA00022723"/>
    </source>
</evidence>
<sequence length="411" mass="44450">MKKFIQTVIFIVPFAGVVACGGGNSDSESVVVETLAPEPVQPDPVQPAPGSTSTIDLPDVPYDYETLDLPAHYTMDVPGQRLPTSVNGLDNTPANNPVTNDGATLGRVLFYDKSLSANGEVACASCHIQALGFSDDATLSVGFEGGQTARHSMTLINARYYQRGRFFWDERATTLEEQVLQPFQDPVEMGMSLDEVVAAVAARDFYPELFTNAFGSSEVTSERIALALAQFVRSIVSYSSRYDEGRAMANAPGDDFFNFTAQENLGKNLFLQNIPNGGAGCFGCHTTEAFVSANPGPMNNGLDLATTDEGAGAVFNNPIFEGRFKTSSLRSIELTAPYMHDGRFATLEEVVEHYNSGVQAHPTLSPALTDQNGDPIRLNLTDEQKAALVAFLKTLTDESISREVKWSDPFI</sequence>
<evidence type="ECO:0000256" key="7">
    <source>
        <dbReference type="PROSITE-ProRule" id="PRU00433"/>
    </source>
</evidence>
<comment type="caution">
    <text evidence="9">The sequence shown here is derived from an EMBL/GenBank/DDBJ whole genome shotgun (WGS) entry which is preliminary data.</text>
</comment>
<gene>
    <name evidence="9" type="ORF">QTP81_07750</name>
</gene>
<dbReference type="GO" id="GO:0004601">
    <property type="term" value="F:peroxidase activity"/>
    <property type="evidence" value="ECO:0007669"/>
    <property type="project" value="UniProtKB-KW"/>
</dbReference>
<keyword evidence="6 7" id="KW-0408">Iron</keyword>
<keyword evidence="3 7" id="KW-0479">Metal-binding</keyword>
<dbReference type="EMBL" id="JAUCBP010000007">
    <property type="protein sequence ID" value="MDM7860487.1"/>
    <property type="molecule type" value="Genomic_DNA"/>
</dbReference>
<evidence type="ECO:0000256" key="2">
    <source>
        <dbReference type="ARBA" id="ARBA00022617"/>
    </source>
</evidence>
<keyword evidence="9" id="KW-0575">Peroxidase</keyword>
<protein>
    <submittedName>
        <fullName evidence="9">Cytochrome c peroxidase</fullName>
    </submittedName>
</protein>
<keyword evidence="4" id="KW-0732">Signal</keyword>
<reference evidence="9 10" key="1">
    <citation type="submission" date="2023-06" db="EMBL/GenBank/DDBJ databases">
        <title>Alteromonas sp. ASW11-36 isolated from intertidal sand.</title>
        <authorList>
            <person name="Li Y."/>
        </authorList>
    </citation>
    <scope>NUCLEOTIDE SEQUENCE [LARGE SCALE GENOMIC DNA]</scope>
    <source>
        <strain evidence="9 10">ASW11-36</strain>
    </source>
</reference>
<dbReference type="InterPro" id="IPR004852">
    <property type="entry name" value="Di-haem_cyt_c_peroxidsae"/>
</dbReference>
<dbReference type="InterPro" id="IPR009056">
    <property type="entry name" value="Cyt_c-like_dom"/>
</dbReference>
<organism evidence="9 10">
    <name type="scientific">Alteromonas arenosi</name>
    <dbReference type="NCBI Taxonomy" id="3055817"/>
    <lineage>
        <taxon>Bacteria</taxon>
        <taxon>Pseudomonadati</taxon>
        <taxon>Pseudomonadota</taxon>
        <taxon>Gammaproteobacteria</taxon>
        <taxon>Alteromonadales</taxon>
        <taxon>Alteromonadaceae</taxon>
        <taxon>Alteromonas/Salinimonas group</taxon>
        <taxon>Alteromonas</taxon>
    </lineage>
</organism>
<dbReference type="PROSITE" id="PS51007">
    <property type="entry name" value="CYTC"/>
    <property type="match status" value="1"/>
</dbReference>
<evidence type="ECO:0000256" key="5">
    <source>
        <dbReference type="ARBA" id="ARBA00023002"/>
    </source>
</evidence>
<evidence type="ECO:0000313" key="10">
    <source>
        <dbReference type="Proteomes" id="UP001234343"/>
    </source>
</evidence>
<dbReference type="InterPro" id="IPR051395">
    <property type="entry name" value="Cytochrome_c_Peroxidase/MauG"/>
</dbReference>
<keyword evidence="5" id="KW-0560">Oxidoreductase</keyword>
<evidence type="ECO:0000259" key="8">
    <source>
        <dbReference type="PROSITE" id="PS51007"/>
    </source>
</evidence>
<dbReference type="PANTHER" id="PTHR30600:SF10">
    <property type="entry name" value="BLL6722 PROTEIN"/>
    <property type="match status" value="1"/>
</dbReference>
<dbReference type="InterPro" id="IPR036909">
    <property type="entry name" value="Cyt_c-like_dom_sf"/>
</dbReference>
<dbReference type="Pfam" id="PF03150">
    <property type="entry name" value="CCP_MauG"/>
    <property type="match status" value="1"/>
</dbReference>
<dbReference type="PROSITE" id="PS51257">
    <property type="entry name" value="PROKAR_LIPOPROTEIN"/>
    <property type="match status" value="1"/>
</dbReference>
<dbReference type="PANTHER" id="PTHR30600">
    <property type="entry name" value="CYTOCHROME C PEROXIDASE-RELATED"/>
    <property type="match status" value="1"/>
</dbReference>
<name>A0ABT7SWC4_9ALTE</name>
<keyword evidence="2 7" id="KW-0349">Heme</keyword>
<keyword evidence="10" id="KW-1185">Reference proteome</keyword>
<evidence type="ECO:0000313" key="9">
    <source>
        <dbReference type="EMBL" id="MDM7860487.1"/>
    </source>
</evidence>
<proteinExistence type="predicted"/>
<evidence type="ECO:0000256" key="4">
    <source>
        <dbReference type="ARBA" id="ARBA00022729"/>
    </source>
</evidence>
<dbReference type="Proteomes" id="UP001234343">
    <property type="component" value="Unassembled WGS sequence"/>
</dbReference>
<dbReference type="Gene3D" id="1.10.760.10">
    <property type="entry name" value="Cytochrome c-like domain"/>
    <property type="match status" value="2"/>
</dbReference>
<comment type="subcellular location">
    <subcellularLocation>
        <location evidence="1">Cell envelope</location>
    </subcellularLocation>
</comment>